<dbReference type="AlphaFoldDB" id="A0A2X0SJX1"/>
<feature type="transmembrane region" description="Helical" evidence="1">
    <location>
        <begin position="15"/>
        <end position="34"/>
    </location>
</feature>
<reference evidence="2" key="1">
    <citation type="submission" date="2018-05" db="EMBL/GenBank/DDBJ databases">
        <authorList>
            <person name="Lanie J.A."/>
            <person name="Ng W.-L."/>
            <person name="Kazmierczak K.M."/>
            <person name="Andrzejewski T.M."/>
            <person name="Davidsen T.M."/>
            <person name="Wayne K.J."/>
            <person name="Tettelin H."/>
            <person name="Glass J.I."/>
            <person name="Rusch D."/>
            <person name="Podicherti R."/>
            <person name="Tsui H.-C.T."/>
            <person name="Winkler M.E."/>
        </authorList>
    </citation>
    <scope>NUCLEOTIDE SEQUENCE</scope>
    <source>
        <strain evidence="2">KNB</strain>
    </source>
</reference>
<proteinExistence type="predicted"/>
<sequence>MYDDLKELFLENFCQILLVCVVGAVAVLTSGCAINDPIGAKYAPSTNTGRLIVSDLVATSHNLDAAVQVGALSADDPAPGCIRVAVNRFGVDQETFEPEISGLISAASVGYIKARQIENRAPVSMECKALVGDMLLRRLNP</sequence>
<accession>A0A2X0SJX1</accession>
<gene>
    <name evidence="2" type="ORF">NITFAB_1736</name>
</gene>
<keyword evidence="1" id="KW-0812">Transmembrane</keyword>
<organism evidence="2">
    <name type="scientific">Candidatus Nitrotoga fabula</name>
    <dbReference type="NCBI Taxonomy" id="2182327"/>
    <lineage>
        <taxon>Bacteria</taxon>
        <taxon>Pseudomonadati</taxon>
        <taxon>Pseudomonadota</taxon>
        <taxon>Betaproteobacteria</taxon>
        <taxon>Nitrosomonadales</taxon>
        <taxon>Gallionellaceae</taxon>
        <taxon>Candidatus Nitrotoga</taxon>
    </lineage>
</organism>
<evidence type="ECO:0000313" key="2">
    <source>
        <dbReference type="EMBL" id="SPS06146.1"/>
    </source>
</evidence>
<keyword evidence="1" id="KW-1133">Transmembrane helix</keyword>
<dbReference type="PROSITE" id="PS51257">
    <property type="entry name" value="PROKAR_LIPOPROTEIN"/>
    <property type="match status" value="1"/>
</dbReference>
<protein>
    <recommendedName>
        <fullName evidence="3">Lipoprotein</fullName>
    </recommendedName>
</protein>
<keyword evidence="1" id="KW-0472">Membrane</keyword>
<evidence type="ECO:0000256" key="1">
    <source>
        <dbReference type="SAM" id="Phobius"/>
    </source>
</evidence>
<dbReference type="EMBL" id="LS423452">
    <property type="protein sequence ID" value="SPS06146.1"/>
    <property type="molecule type" value="Genomic_DNA"/>
</dbReference>
<evidence type="ECO:0008006" key="3">
    <source>
        <dbReference type="Google" id="ProtNLM"/>
    </source>
</evidence>
<name>A0A2X0SJX1_9PROT</name>